<dbReference type="InterPro" id="IPR000467">
    <property type="entry name" value="G_patch_dom"/>
</dbReference>
<sequence length="138" mass="15530">MLVQKKLKMSFTEIDDYEKQQREQKYRDRARERRELFGQPDSAQPGKKKKKGKVTYEQPTKDGIQSDNIGNKMLQAMGWTAGTGLGKARQGIVNPISAKMRNRTAGLGLKGSDFGATAGDSERDILKKMAQSRYNDDD</sequence>
<dbReference type="GO" id="GO:0005634">
    <property type="term" value="C:nucleus"/>
    <property type="evidence" value="ECO:0007669"/>
    <property type="project" value="UniProtKB-SubCell"/>
</dbReference>
<evidence type="ECO:0000256" key="4">
    <source>
        <dbReference type="SAM" id="MobiDB-lite"/>
    </source>
</evidence>
<evidence type="ECO:0000313" key="5">
    <source>
        <dbReference type="EMBL" id="CAB4011305.1"/>
    </source>
</evidence>
<comment type="caution">
    <text evidence="5">The sequence shown here is derived from an EMBL/GenBank/DDBJ whole genome shotgun (WGS) entry which is preliminary data.</text>
</comment>
<organism evidence="5 6">
    <name type="scientific">Paramuricea clavata</name>
    <name type="common">Red gorgonian</name>
    <name type="synonym">Violescent sea-whip</name>
    <dbReference type="NCBI Taxonomy" id="317549"/>
    <lineage>
        <taxon>Eukaryota</taxon>
        <taxon>Metazoa</taxon>
        <taxon>Cnidaria</taxon>
        <taxon>Anthozoa</taxon>
        <taxon>Octocorallia</taxon>
        <taxon>Malacalcyonacea</taxon>
        <taxon>Plexauridae</taxon>
        <taxon>Paramuricea</taxon>
    </lineage>
</organism>
<evidence type="ECO:0000256" key="3">
    <source>
        <dbReference type="ARBA" id="ARBA00023242"/>
    </source>
</evidence>
<comment type="subcellular location">
    <subcellularLocation>
        <location evidence="1">Nucleus</location>
    </subcellularLocation>
</comment>
<keyword evidence="6" id="KW-1185">Reference proteome</keyword>
<proteinExistence type="predicted"/>
<dbReference type="OrthoDB" id="29221at2759"/>
<name>A0A6S7HY59_PARCT</name>
<dbReference type="PANTHER" id="PTHR13948">
    <property type="entry name" value="RNA-BINDING PROTEIN"/>
    <property type="match status" value="1"/>
</dbReference>
<dbReference type="EMBL" id="CACRXK020007106">
    <property type="protein sequence ID" value="CAB4011305.1"/>
    <property type="molecule type" value="Genomic_DNA"/>
</dbReference>
<dbReference type="GO" id="GO:0003723">
    <property type="term" value="F:RNA binding"/>
    <property type="evidence" value="ECO:0007669"/>
    <property type="project" value="UniProtKB-KW"/>
</dbReference>
<feature type="region of interest" description="Disordered" evidence="4">
    <location>
        <begin position="1"/>
        <end position="68"/>
    </location>
</feature>
<dbReference type="PROSITE" id="PS50174">
    <property type="entry name" value="G_PATCH"/>
    <property type="match status" value="1"/>
</dbReference>
<evidence type="ECO:0000313" key="6">
    <source>
        <dbReference type="Proteomes" id="UP001152795"/>
    </source>
</evidence>
<evidence type="ECO:0000256" key="1">
    <source>
        <dbReference type="ARBA" id="ARBA00004123"/>
    </source>
</evidence>
<evidence type="ECO:0000256" key="2">
    <source>
        <dbReference type="ARBA" id="ARBA00022884"/>
    </source>
</evidence>
<keyword evidence="3" id="KW-0539">Nucleus</keyword>
<gene>
    <name evidence="5" type="ORF">PACLA_8A036435</name>
</gene>
<dbReference type="Proteomes" id="UP001152795">
    <property type="component" value="Unassembled WGS sequence"/>
</dbReference>
<protein>
    <submittedName>
        <fullName evidence="5">Rna-binding 5</fullName>
    </submittedName>
</protein>
<dbReference type="PANTHER" id="PTHR13948:SF3">
    <property type="entry name" value="FI21118P1"/>
    <property type="match status" value="1"/>
</dbReference>
<reference evidence="5" key="1">
    <citation type="submission" date="2020-04" db="EMBL/GenBank/DDBJ databases">
        <authorList>
            <person name="Alioto T."/>
            <person name="Alioto T."/>
            <person name="Gomez Garrido J."/>
        </authorList>
    </citation>
    <scope>NUCLEOTIDE SEQUENCE</scope>
    <source>
        <strain evidence="5">A484AB</strain>
    </source>
</reference>
<dbReference type="Pfam" id="PF01585">
    <property type="entry name" value="G-patch"/>
    <property type="match status" value="1"/>
</dbReference>
<dbReference type="SMART" id="SM00443">
    <property type="entry name" value="G_patch"/>
    <property type="match status" value="1"/>
</dbReference>
<keyword evidence="2" id="KW-0694">RNA-binding</keyword>
<accession>A0A6S7HY59</accession>
<dbReference type="AlphaFoldDB" id="A0A6S7HY59"/>
<feature type="compositionally biased region" description="Basic and acidic residues" evidence="4">
    <location>
        <begin position="17"/>
        <end position="36"/>
    </location>
</feature>
<dbReference type="GO" id="GO:0000398">
    <property type="term" value="P:mRNA splicing, via spliceosome"/>
    <property type="evidence" value="ECO:0007669"/>
    <property type="project" value="TreeGrafter"/>
</dbReference>